<dbReference type="PANTHER" id="PTHR33362:SF5">
    <property type="entry name" value="C4-DICARBOXYLATE TRAP TRANSPORTER LARGE PERMEASE PROTEIN DCTM"/>
    <property type="match status" value="1"/>
</dbReference>
<keyword evidence="6 7" id="KW-0472">Membrane</keyword>
<name>A0A9X4IBM2_9NEIS</name>
<keyword evidence="2" id="KW-1003">Cell membrane</keyword>
<feature type="transmembrane region" description="Helical" evidence="7">
    <location>
        <begin position="276"/>
        <end position="300"/>
    </location>
</feature>
<evidence type="ECO:0000313" key="10">
    <source>
        <dbReference type="EMBL" id="WWY03973.1"/>
    </source>
</evidence>
<proteinExistence type="inferred from homology"/>
<keyword evidence="3 7" id="KW-0997">Cell inner membrane</keyword>
<evidence type="ECO:0000256" key="4">
    <source>
        <dbReference type="ARBA" id="ARBA00022692"/>
    </source>
</evidence>
<keyword evidence="7" id="KW-0813">Transport</keyword>
<feature type="transmembrane region" description="Helical" evidence="7">
    <location>
        <begin position="28"/>
        <end position="46"/>
    </location>
</feature>
<feature type="domain" description="TRAP C4-dicarboxylate transport system permease DctM subunit" evidence="8">
    <location>
        <begin position="16"/>
        <end position="431"/>
    </location>
</feature>
<comment type="function">
    <text evidence="7">Part of the tripartite ATP-independent periplasmic (TRAP) transport system.</text>
</comment>
<dbReference type="PIRSF" id="PIRSF006066">
    <property type="entry name" value="HI0050"/>
    <property type="match status" value="1"/>
</dbReference>
<feature type="transmembrane region" description="Helical" evidence="7">
    <location>
        <begin position="312"/>
        <end position="334"/>
    </location>
</feature>
<evidence type="ECO:0000256" key="6">
    <source>
        <dbReference type="ARBA" id="ARBA00023136"/>
    </source>
</evidence>
<evidence type="ECO:0000313" key="11">
    <source>
        <dbReference type="Proteomes" id="UP001149607"/>
    </source>
</evidence>
<feature type="transmembrane region" description="Helical" evidence="7">
    <location>
        <begin position="420"/>
        <end position="440"/>
    </location>
</feature>
<organism evidence="9">
    <name type="scientific">Neisseria leonii</name>
    <dbReference type="NCBI Taxonomy" id="2995413"/>
    <lineage>
        <taxon>Bacteria</taxon>
        <taxon>Pseudomonadati</taxon>
        <taxon>Pseudomonadota</taxon>
        <taxon>Betaproteobacteria</taxon>
        <taxon>Neisseriales</taxon>
        <taxon>Neisseriaceae</taxon>
        <taxon>Neisseria</taxon>
    </lineage>
</organism>
<comment type="subunit">
    <text evidence="7">The complex comprises the extracytoplasmic solute receptor protein and the two transmembrane proteins.</text>
</comment>
<dbReference type="GO" id="GO:0022857">
    <property type="term" value="F:transmembrane transporter activity"/>
    <property type="evidence" value="ECO:0007669"/>
    <property type="project" value="UniProtKB-UniRule"/>
</dbReference>
<dbReference type="EMBL" id="JAPQFL010000007">
    <property type="protein sequence ID" value="MDD9328570.1"/>
    <property type="molecule type" value="Genomic_DNA"/>
</dbReference>
<comment type="subcellular location">
    <subcellularLocation>
        <location evidence="1 7">Cell inner membrane</location>
        <topology evidence="1 7">Multi-pass membrane protein</topology>
    </subcellularLocation>
</comment>
<keyword evidence="4 7" id="KW-0812">Transmembrane</keyword>
<dbReference type="InterPro" id="IPR010656">
    <property type="entry name" value="DctM"/>
</dbReference>
<evidence type="ECO:0000256" key="2">
    <source>
        <dbReference type="ARBA" id="ARBA00022475"/>
    </source>
</evidence>
<keyword evidence="5 7" id="KW-1133">Transmembrane helix</keyword>
<reference evidence="10" key="2">
    <citation type="submission" date="2024-02" db="EMBL/GenBank/DDBJ databases">
        <title>Neisseria leonii sp. nov.</title>
        <authorList>
            <person name="Boutroux M."/>
            <person name="Favre-Rochex S."/>
            <person name="Gorgette O."/>
            <person name="Touak G."/>
            <person name="Muhle E."/>
            <person name="Chesneau O."/>
            <person name="Clermont D."/>
            <person name="Rahi P."/>
        </authorList>
    </citation>
    <scope>NUCLEOTIDE SEQUENCE</scope>
    <source>
        <strain evidence="10">51.81</strain>
    </source>
</reference>
<evidence type="ECO:0000256" key="7">
    <source>
        <dbReference type="RuleBase" id="RU369079"/>
    </source>
</evidence>
<comment type="similarity">
    <text evidence="7">Belongs to the TRAP transporter large permease family.</text>
</comment>
<sequence length="441" mass="46086">MTDTVTIGLLIGAFTIGLLVLRIHIGAAMLLAGSLGYMWVAGWLPLLNYLKNVAFARFSVYDLSVVPLFLLMGNLASRGGLSRRLFQTANAFLGHYRGGAAVSAIGACAGFGAVCGSSLATAATMGQVALPELKRAGYSDALATGALAAGGTLGILIPPSVVLVIYAVLAEQNVSVMFMAALVPGIIAMLGYMAAVAVYVRLKPGSGPAMPRVPWAERFRLLKGVWPVAAVFVTVIGGIYGGIFTPTEAAAIGTVAVGLLAWLTRELDGSGLMQALLDTASATAMIFLILLGADVLNAFFALSQMPAGVAEWVAGSGLPAWAVLLAIILIYLILGCVMDSLSMILLTIPVFLPVIMGMDFFGLNPTDKAVWFGVLALMVVEVGLITPPVGMNIFVVNSMAKGVPMKETYRGVLPFLCSDLIRIVLLAFVPPVTLGLVYWLS</sequence>
<evidence type="ECO:0000256" key="5">
    <source>
        <dbReference type="ARBA" id="ARBA00022989"/>
    </source>
</evidence>
<dbReference type="RefSeq" id="WP_274585638.1">
    <property type="nucleotide sequence ID" value="NZ_CP145811.1"/>
</dbReference>
<protein>
    <recommendedName>
        <fullName evidence="7">TRAP transporter large permease protein</fullName>
    </recommendedName>
</protein>
<dbReference type="PANTHER" id="PTHR33362">
    <property type="entry name" value="SIALIC ACID TRAP TRANSPORTER PERMEASE PROTEIN SIAT-RELATED"/>
    <property type="match status" value="1"/>
</dbReference>
<dbReference type="Proteomes" id="UP001149607">
    <property type="component" value="Chromosome"/>
</dbReference>
<evidence type="ECO:0000256" key="3">
    <source>
        <dbReference type="ARBA" id="ARBA00022519"/>
    </source>
</evidence>
<feature type="transmembrane region" description="Helical" evidence="7">
    <location>
        <begin position="6"/>
        <end position="21"/>
    </location>
</feature>
<dbReference type="NCBIfam" id="TIGR00786">
    <property type="entry name" value="dctM"/>
    <property type="match status" value="1"/>
</dbReference>
<keyword evidence="11" id="KW-1185">Reference proteome</keyword>
<dbReference type="InterPro" id="IPR004681">
    <property type="entry name" value="TRAP_DctM"/>
</dbReference>
<gene>
    <name evidence="9" type="ORF">ORY91_002004</name>
    <name evidence="10" type="ORF">V9W64_04425</name>
</gene>
<evidence type="ECO:0000313" key="9">
    <source>
        <dbReference type="EMBL" id="MDD9328570.1"/>
    </source>
</evidence>
<dbReference type="GO" id="GO:0005886">
    <property type="term" value="C:plasma membrane"/>
    <property type="evidence" value="ECO:0007669"/>
    <property type="project" value="UniProtKB-SubCell"/>
</dbReference>
<feature type="transmembrane region" description="Helical" evidence="7">
    <location>
        <begin position="175"/>
        <end position="200"/>
    </location>
</feature>
<accession>A0A9X4IBM2</accession>
<feature type="transmembrane region" description="Helical" evidence="7">
    <location>
        <begin position="221"/>
        <end position="243"/>
    </location>
</feature>
<feature type="transmembrane region" description="Helical" evidence="7">
    <location>
        <begin position="369"/>
        <end position="399"/>
    </location>
</feature>
<evidence type="ECO:0000256" key="1">
    <source>
        <dbReference type="ARBA" id="ARBA00004429"/>
    </source>
</evidence>
<feature type="transmembrane region" description="Helical" evidence="7">
    <location>
        <begin position="58"/>
        <end position="76"/>
    </location>
</feature>
<dbReference type="EMBL" id="CP146598">
    <property type="protein sequence ID" value="WWY03973.1"/>
    <property type="molecule type" value="Genomic_DNA"/>
</dbReference>
<dbReference type="AlphaFoldDB" id="A0A9X4IBM2"/>
<reference evidence="9" key="1">
    <citation type="submission" date="2022-10" db="EMBL/GenBank/DDBJ databases">
        <authorList>
            <person name="Boutroux M."/>
        </authorList>
    </citation>
    <scope>NUCLEOTIDE SEQUENCE</scope>
    <source>
        <strain evidence="9">51.81</strain>
    </source>
</reference>
<evidence type="ECO:0000259" key="8">
    <source>
        <dbReference type="Pfam" id="PF06808"/>
    </source>
</evidence>
<dbReference type="Pfam" id="PF06808">
    <property type="entry name" value="DctM"/>
    <property type="match status" value="1"/>
</dbReference>
<feature type="transmembrane region" description="Helical" evidence="7">
    <location>
        <begin position="341"/>
        <end position="363"/>
    </location>
</feature>
<feature type="transmembrane region" description="Helical" evidence="7">
    <location>
        <begin position="141"/>
        <end position="169"/>
    </location>
</feature>